<dbReference type="Proteomes" id="UP001149140">
    <property type="component" value="Unassembled WGS sequence"/>
</dbReference>
<feature type="domain" description="Helix-turn-helix" evidence="1">
    <location>
        <begin position="51"/>
        <end position="101"/>
    </location>
</feature>
<dbReference type="Pfam" id="PF12728">
    <property type="entry name" value="HTH_17"/>
    <property type="match status" value="1"/>
</dbReference>
<dbReference type="AlphaFoldDB" id="A0A9X3MZI0"/>
<keyword evidence="3" id="KW-1185">Reference proteome</keyword>
<dbReference type="InterPro" id="IPR041657">
    <property type="entry name" value="HTH_17"/>
</dbReference>
<reference evidence="2" key="1">
    <citation type="submission" date="2022-10" db="EMBL/GenBank/DDBJ databases">
        <title>The WGS of Solirubrobacter ginsenosidimutans DSM 21036.</title>
        <authorList>
            <person name="Jiang Z."/>
        </authorList>
    </citation>
    <scope>NUCLEOTIDE SEQUENCE</scope>
    <source>
        <strain evidence="2">DSM 21036</strain>
    </source>
</reference>
<evidence type="ECO:0000313" key="2">
    <source>
        <dbReference type="EMBL" id="MDA0164238.1"/>
    </source>
</evidence>
<dbReference type="InterPro" id="IPR010093">
    <property type="entry name" value="SinI_DNA-bd"/>
</dbReference>
<dbReference type="RefSeq" id="WP_270043488.1">
    <property type="nucleotide sequence ID" value="NZ_JAPDOD010000032.1"/>
</dbReference>
<organism evidence="2 3">
    <name type="scientific">Solirubrobacter ginsenosidimutans</name>
    <dbReference type="NCBI Taxonomy" id="490573"/>
    <lineage>
        <taxon>Bacteria</taxon>
        <taxon>Bacillati</taxon>
        <taxon>Actinomycetota</taxon>
        <taxon>Thermoleophilia</taxon>
        <taxon>Solirubrobacterales</taxon>
        <taxon>Solirubrobacteraceae</taxon>
        <taxon>Solirubrobacter</taxon>
    </lineage>
</organism>
<evidence type="ECO:0000313" key="3">
    <source>
        <dbReference type="Proteomes" id="UP001149140"/>
    </source>
</evidence>
<gene>
    <name evidence="2" type="ORF">OM076_28465</name>
</gene>
<proteinExistence type="predicted"/>
<comment type="caution">
    <text evidence="2">The sequence shown here is derived from an EMBL/GenBank/DDBJ whole genome shotgun (WGS) entry which is preliminary data.</text>
</comment>
<protein>
    <submittedName>
        <fullName evidence="2">Helix-turn-helix domain-containing protein</fullName>
    </submittedName>
</protein>
<dbReference type="NCBIfam" id="TIGR01764">
    <property type="entry name" value="excise"/>
    <property type="match status" value="1"/>
</dbReference>
<sequence length="112" mass="12181">MSDTFTANGAARASGRAIAAIIAGDDSGLRELAELLAPYMPAQEPLEPDRWLTTKEAAEYAGTSANSLHKAMAAREIHFEQDVPGGRAWFKRADVDAWRRGERPGSRVRRAA</sequence>
<name>A0A9X3MZI0_9ACTN</name>
<dbReference type="GO" id="GO:0003677">
    <property type="term" value="F:DNA binding"/>
    <property type="evidence" value="ECO:0007669"/>
    <property type="project" value="InterPro"/>
</dbReference>
<accession>A0A9X3MZI0</accession>
<dbReference type="EMBL" id="JAPDOD010000032">
    <property type="protein sequence ID" value="MDA0164238.1"/>
    <property type="molecule type" value="Genomic_DNA"/>
</dbReference>
<evidence type="ECO:0000259" key="1">
    <source>
        <dbReference type="Pfam" id="PF12728"/>
    </source>
</evidence>